<evidence type="ECO:0000259" key="2">
    <source>
        <dbReference type="Pfam" id="PF23988"/>
    </source>
</evidence>
<dbReference type="AlphaFoldDB" id="A0A951PIV7"/>
<reference evidence="3" key="2">
    <citation type="journal article" date="2022" name="Microbiol. Resour. Announc.">
        <title>Metagenome Sequencing to Explore Phylogenomics of Terrestrial Cyanobacteria.</title>
        <authorList>
            <person name="Ward R.D."/>
            <person name="Stajich J.E."/>
            <person name="Johansen J.R."/>
            <person name="Huntemann M."/>
            <person name="Clum A."/>
            <person name="Foster B."/>
            <person name="Foster B."/>
            <person name="Roux S."/>
            <person name="Palaniappan K."/>
            <person name="Varghese N."/>
            <person name="Mukherjee S."/>
            <person name="Reddy T.B.K."/>
            <person name="Daum C."/>
            <person name="Copeland A."/>
            <person name="Chen I.A."/>
            <person name="Ivanova N.N."/>
            <person name="Kyrpides N.C."/>
            <person name="Shapiro N."/>
            <person name="Eloe-Fadrosh E.A."/>
            <person name="Pietrasiak N."/>
        </authorList>
    </citation>
    <scope>NUCLEOTIDE SEQUENCE</scope>
    <source>
        <strain evidence="3">CPER-KK1</strain>
    </source>
</reference>
<evidence type="ECO:0000313" key="4">
    <source>
        <dbReference type="Proteomes" id="UP000753908"/>
    </source>
</evidence>
<feature type="domain" description="DUF6930" evidence="1">
    <location>
        <begin position="8"/>
        <end position="134"/>
    </location>
</feature>
<gene>
    <name evidence="3" type="ORF">KME25_05915</name>
</gene>
<sequence length="551" mass="62245">MSALNPTTCRRLKKLPQIPSVWEGDRRPLMAFADDSQPDGQGNGECILWVDGSEGIVRAMDVVSPDMGPEAVVRALLRAMENPQTPARPARPSKIVVRDRELQFFLRGVLQELDITIDYFSDLPLIDELFRGFEEVALQRKPTLPPEYADLLLEKAYEIWEDAPWELLADHNILSIEINRWDVETLYTSVMGMLGMEYGILLYRSLDSLKRFRASVLEEESFEMMEQAFLGQDCFFVTFGRVEDDSDDEDEDEEIDLADLSVSEIVPGFGTVHPFEGMRPFLYEEEAIAVYVALEAIHRFFGASFRQFADENFPAITKRYRIPIPLESKKSTVAVKVATLPDLASELLDMADFDEDDDEDDDFEDDDADLSVPLRDDLVPKDAFLSLGMMPWENLEMLRTSIDCYQSRDIKANGEGMPVVLIQTTRPKAKALIEQIQTDGGLKGICFNPGEDPFEGENYDLGILQTENSSLYLFGEFPEADPTHVAARKKWDQRCKKINGHCGLIIAKGLTGASRGNPQPRDMMALFEARSLSAKELGLGMLQLIPQFEFE</sequence>
<dbReference type="InterPro" id="IPR054216">
    <property type="entry name" value="DUF6930"/>
</dbReference>
<proteinExistence type="predicted"/>
<name>A0A951PIV7_9CYAN</name>
<comment type="caution">
    <text evidence="3">The sequence shown here is derived from an EMBL/GenBank/DDBJ whole genome shotgun (WGS) entry which is preliminary data.</text>
</comment>
<feature type="domain" description="DUF7309" evidence="2">
    <location>
        <begin position="152"/>
        <end position="244"/>
    </location>
</feature>
<evidence type="ECO:0000313" key="3">
    <source>
        <dbReference type="EMBL" id="MBW4543964.1"/>
    </source>
</evidence>
<dbReference type="Pfam" id="PF23988">
    <property type="entry name" value="DUF7309"/>
    <property type="match status" value="1"/>
</dbReference>
<protein>
    <submittedName>
        <fullName evidence="3">Uncharacterized protein</fullName>
    </submittedName>
</protein>
<accession>A0A951PIV7</accession>
<reference evidence="3" key="1">
    <citation type="submission" date="2021-05" db="EMBL/GenBank/DDBJ databases">
        <authorList>
            <person name="Pietrasiak N."/>
            <person name="Ward R."/>
            <person name="Stajich J.E."/>
            <person name="Kurbessoian T."/>
        </authorList>
    </citation>
    <scope>NUCLEOTIDE SEQUENCE</scope>
    <source>
        <strain evidence="3">CPER-KK1</strain>
    </source>
</reference>
<organism evidence="3 4">
    <name type="scientific">Symplocastrum torsivum CPER-KK1</name>
    <dbReference type="NCBI Taxonomy" id="450513"/>
    <lineage>
        <taxon>Bacteria</taxon>
        <taxon>Bacillati</taxon>
        <taxon>Cyanobacteriota</taxon>
        <taxon>Cyanophyceae</taxon>
        <taxon>Oscillatoriophycideae</taxon>
        <taxon>Oscillatoriales</taxon>
        <taxon>Microcoleaceae</taxon>
        <taxon>Symplocastrum</taxon>
    </lineage>
</organism>
<evidence type="ECO:0000259" key="1">
    <source>
        <dbReference type="Pfam" id="PF22007"/>
    </source>
</evidence>
<dbReference type="Proteomes" id="UP000753908">
    <property type="component" value="Unassembled WGS sequence"/>
</dbReference>
<dbReference type="EMBL" id="JAHHIF010000006">
    <property type="protein sequence ID" value="MBW4543964.1"/>
    <property type="molecule type" value="Genomic_DNA"/>
</dbReference>
<dbReference type="Pfam" id="PF22007">
    <property type="entry name" value="DUF6930"/>
    <property type="match status" value="1"/>
</dbReference>
<dbReference type="InterPro" id="IPR055733">
    <property type="entry name" value="DUF7309"/>
</dbReference>